<organism evidence="2 3">
    <name type="scientific">Flavimaricola marinus</name>
    <dbReference type="NCBI Taxonomy" id="1819565"/>
    <lineage>
        <taxon>Bacteria</taxon>
        <taxon>Pseudomonadati</taxon>
        <taxon>Pseudomonadota</taxon>
        <taxon>Alphaproteobacteria</taxon>
        <taxon>Rhodobacterales</taxon>
        <taxon>Paracoccaceae</taxon>
        <taxon>Flavimaricola</taxon>
    </lineage>
</organism>
<accession>A0A238LGD4</accession>
<feature type="domain" description="DUF6455" evidence="1">
    <location>
        <begin position="1"/>
        <end position="83"/>
    </location>
</feature>
<proteinExistence type="predicted"/>
<dbReference type="RefSeq" id="WP_245820537.1">
    <property type="nucleotide sequence ID" value="NZ_FXZK01000005.1"/>
</dbReference>
<reference evidence="2 3" key="1">
    <citation type="submission" date="2017-05" db="EMBL/GenBank/DDBJ databases">
        <authorList>
            <person name="Song R."/>
            <person name="Chenine A.L."/>
            <person name="Ruprecht R.M."/>
        </authorList>
    </citation>
    <scope>NUCLEOTIDE SEQUENCE [LARGE SCALE GENOMIC DNA]</scope>
    <source>
        <strain evidence="2 3">CECT 8899</strain>
    </source>
</reference>
<evidence type="ECO:0000313" key="2">
    <source>
        <dbReference type="EMBL" id="SMY08642.1"/>
    </source>
</evidence>
<dbReference type="Pfam" id="PF20056">
    <property type="entry name" value="DUF6455"/>
    <property type="match status" value="1"/>
</dbReference>
<dbReference type="InterPro" id="IPR045601">
    <property type="entry name" value="DUF6455"/>
</dbReference>
<evidence type="ECO:0000313" key="3">
    <source>
        <dbReference type="Proteomes" id="UP000201613"/>
    </source>
</evidence>
<evidence type="ECO:0000259" key="1">
    <source>
        <dbReference type="Pfam" id="PF20056"/>
    </source>
</evidence>
<keyword evidence="3" id="KW-1185">Reference proteome</keyword>
<dbReference type="EMBL" id="FXZK01000005">
    <property type="protein sequence ID" value="SMY08642.1"/>
    <property type="molecule type" value="Genomic_DNA"/>
</dbReference>
<name>A0A238LGD4_9RHOB</name>
<dbReference type="AlphaFoldDB" id="A0A238LGD4"/>
<dbReference type="Proteomes" id="UP000201613">
    <property type="component" value="Unassembled WGS sequence"/>
</dbReference>
<sequence>MTPLGTPRTHFFLTSGAAKLTGVDLVAAFREGRLTQAEWSDAVTRCRGCAEPGACAIWLRGPEPETDLPGYCRNAALFDALRDI</sequence>
<protein>
    <recommendedName>
        <fullName evidence="1">DUF6455 domain-containing protein</fullName>
    </recommendedName>
</protein>
<gene>
    <name evidence="2" type="ORF">LOM8899_02797</name>
</gene>